<dbReference type="InterPro" id="IPR018490">
    <property type="entry name" value="cNMP-bd_dom_sf"/>
</dbReference>
<dbReference type="PANTHER" id="PTHR24567:SF74">
    <property type="entry name" value="HTH-TYPE TRANSCRIPTIONAL REGULATOR ARCR"/>
    <property type="match status" value="1"/>
</dbReference>
<dbReference type="Gene3D" id="2.60.120.10">
    <property type="entry name" value="Jelly Rolls"/>
    <property type="match status" value="1"/>
</dbReference>
<dbReference type="InterPro" id="IPR036390">
    <property type="entry name" value="WH_DNA-bd_sf"/>
</dbReference>
<dbReference type="Proteomes" id="UP000605427">
    <property type="component" value="Unassembled WGS sequence"/>
</dbReference>
<comment type="caution">
    <text evidence="7">The sequence shown here is derived from an EMBL/GenBank/DDBJ whole genome shotgun (WGS) entry which is preliminary data.</text>
</comment>
<dbReference type="PROSITE" id="PS50042">
    <property type="entry name" value="CNMP_BINDING_3"/>
    <property type="match status" value="1"/>
</dbReference>
<dbReference type="SMART" id="SM00100">
    <property type="entry name" value="cNMP"/>
    <property type="match status" value="1"/>
</dbReference>
<proteinExistence type="predicted"/>
<dbReference type="InterPro" id="IPR014710">
    <property type="entry name" value="RmlC-like_jellyroll"/>
</dbReference>
<keyword evidence="4" id="KW-0804">Transcription</keyword>
<evidence type="ECO:0000256" key="1">
    <source>
        <dbReference type="ARBA" id="ARBA00023015"/>
    </source>
</evidence>
<evidence type="ECO:0000256" key="3">
    <source>
        <dbReference type="ARBA" id="ARBA00023159"/>
    </source>
</evidence>
<dbReference type="InterPro" id="IPR012318">
    <property type="entry name" value="HTH_CRP"/>
</dbReference>
<dbReference type="PROSITE" id="PS51063">
    <property type="entry name" value="HTH_CRP_2"/>
    <property type="match status" value="1"/>
</dbReference>
<dbReference type="InterPro" id="IPR000595">
    <property type="entry name" value="cNMP-bd_dom"/>
</dbReference>
<evidence type="ECO:0000256" key="4">
    <source>
        <dbReference type="ARBA" id="ARBA00023163"/>
    </source>
</evidence>
<dbReference type="Pfam" id="PF00027">
    <property type="entry name" value="cNMP_binding"/>
    <property type="match status" value="1"/>
</dbReference>
<dbReference type="Pfam" id="PF13545">
    <property type="entry name" value="HTH_Crp_2"/>
    <property type="match status" value="1"/>
</dbReference>
<dbReference type="Gene3D" id="1.10.10.10">
    <property type="entry name" value="Winged helix-like DNA-binding domain superfamily/Winged helix DNA-binding domain"/>
    <property type="match status" value="1"/>
</dbReference>
<dbReference type="SUPFAM" id="SSF46785">
    <property type="entry name" value="Winged helix' DNA-binding domain"/>
    <property type="match status" value="1"/>
</dbReference>
<keyword evidence="2" id="KW-0238">DNA-binding</keyword>
<dbReference type="CDD" id="cd00038">
    <property type="entry name" value="CAP_ED"/>
    <property type="match status" value="1"/>
</dbReference>
<dbReference type="EMBL" id="BMDD01000003">
    <property type="protein sequence ID" value="GGH80186.1"/>
    <property type="molecule type" value="Genomic_DNA"/>
</dbReference>
<dbReference type="SMART" id="SM00419">
    <property type="entry name" value="HTH_CRP"/>
    <property type="match status" value="1"/>
</dbReference>
<dbReference type="InterPro" id="IPR036388">
    <property type="entry name" value="WH-like_DNA-bd_sf"/>
</dbReference>
<dbReference type="SUPFAM" id="SSF51206">
    <property type="entry name" value="cAMP-binding domain-like"/>
    <property type="match status" value="1"/>
</dbReference>
<feature type="domain" description="Cyclic nucleotide-binding" evidence="5">
    <location>
        <begin position="10"/>
        <end position="131"/>
    </location>
</feature>
<evidence type="ECO:0000256" key="2">
    <source>
        <dbReference type="ARBA" id="ARBA00023125"/>
    </source>
</evidence>
<reference evidence="8" key="1">
    <citation type="journal article" date="2019" name="Int. J. Syst. Evol. Microbiol.">
        <title>The Global Catalogue of Microorganisms (GCM) 10K type strain sequencing project: providing services to taxonomists for standard genome sequencing and annotation.</title>
        <authorList>
            <consortium name="The Broad Institute Genomics Platform"/>
            <consortium name="The Broad Institute Genome Sequencing Center for Infectious Disease"/>
            <person name="Wu L."/>
            <person name="Ma J."/>
        </authorList>
    </citation>
    <scope>NUCLEOTIDE SEQUENCE [LARGE SCALE GENOMIC DNA]</scope>
    <source>
        <strain evidence="8">CCM 8702</strain>
    </source>
</reference>
<evidence type="ECO:0000313" key="7">
    <source>
        <dbReference type="EMBL" id="GGH80186.1"/>
    </source>
</evidence>
<evidence type="ECO:0000259" key="6">
    <source>
        <dbReference type="PROSITE" id="PS51063"/>
    </source>
</evidence>
<evidence type="ECO:0000313" key="8">
    <source>
        <dbReference type="Proteomes" id="UP000605427"/>
    </source>
</evidence>
<gene>
    <name evidence="7" type="ORF">GCM10007362_28110</name>
</gene>
<name>A0ABQ1ZW81_9BACL</name>
<organism evidence="7 8">
    <name type="scientific">Saccharibacillus endophyticus</name>
    <dbReference type="NCBI Taxonomy" id="2060666"/>
    <lineage>
        <taxon>Bacteria</taxon>
        <taxon>Bacillati</taxon>
        <taxon>Bacillota</taxon>
        <taxon>Bacilli</taxon>
        <taxon>Bacillales</taxon>
        <taxon>Paenibacillaceae</taxon>
        <taxon>Saccharibacillus</taxon>
    </lineage>
</organism>
<feature type="domain" description="HTH crp-type" evidence="6">
    <location>
        <begin position="145"/>
        <end position="218"/>
    </location>
</feature>
<dbReference type="RefSeq" id="WP_172244494.1">
    <property type="nucleotide sequence ID" value="NZ_BMDD01000003.1"/>
</dbReference>
<accession>A0ABQ1ZW81</accession>
<keyword evidence="8" id="KW-1185">Reference proteome</keyword>
<protein>
    <recommendedName>
        <fullName evidence="9">Crp/Fnr family transcriptional regulator</fullName>
    </recommendedName>
</protein>
<dbReference type="InterPro" id="IPR050397">
    <property type="entry name" value="Env_Response_Regulators"/>
</dbReference>
<keyword evidence="1" id="KW-0805">Transcription regulation</keyword>
<evidence type="ECO:0008006" key="9">
    <source>
        <dbReference type="Google" id="ProtNLM"/>
    </source>
</evidence>
<keyword evidence="3" id="KW-0010">Activator</keyword>
<dbReference type="PANTHER" id="PTHR24567">
    <property type="entry name" value="CRP FAMILY TRANSCRIPTIONAL REGULATORY PROTEIN"/>
    <property type="match status" value="1"/>
</dbReference>
<evidence type="ECO:0000259" key="5">
    <source>
        <dbReference type="PROSITE" id="PS50042"/>
    </source>
</evidence>
<sequence>MYHSVTDTPFFKDIVKDEDVEWVSSKFREKTFNKGQVLYMHGDEGHEMYIIKSGALKIYRHDENREIIFGHQFPGEAIGELEIFHHDNHRTASVATIEKTTLWVVTRSAIEELVARYPAILRKTIYILSERLSQADRKLEYLAFLDVRIRVANLLLDLHSNFGKETESGLLIDWKITQQHFANMIGVGRESAARILKEFHDQGVIELKNRRTYILKLDVLKRLSGGETQPGSERLWHSTHKYDLNTSHFRHS</sequence>